<dbReference type="PROSITE" id="PS51462">
    <property type="entry name" value="NUDIX"/>
    <property type="match status" value="1"/>
</dbReference>
<organism evidence="2 3">
    <name type="scientific">Postia placenta MAD-698-R-SB12</name>
    <dbReference type="NCBI Taxonomy" id="670580"/>
    <lineage>
        <taxon>Eukaryota</taxon>
        <taxon>Fungi</taxon>
        <taxon>Dikarya</taxon>
        <taxon>Basidiomycota</taxon>
        <taxon>Agaricomycotina</taxon>
        <taxon>Agaricomycetes</taxon>
        <taxon>Polyporales</taxon>
        <taxon>Adustoporiaceae</taxon>
        <taxon>Rhodonia</taxon>
    </lineage>
</organism>
<dbReference type="RefSeq" id="XP_024335893.1">
    <property type="nucleotide sequence ID" value="XM_024486616.1"/>
</dbReference>
<dbReference type="OrthoDB" id="10260614at2759"/>
<dbReference type="Gene3D" id="3.90.79.10">
    <property type="entry name" value="Nucleoside Triphosphate Pyrophosphohydrolase"/>
    <property type="match status" value="1"/>
</dbReference>
<protein>
    <recommendedName>
        <fullName evidence="1">Nudix hydrolase domain-containing protein</fullName>
    </recommendedName>
</protein>
<name>A0A1X6MS28_9APHY</name>
<dbReference type="PANTHER" id="PTHR12992:SF45">
    <property type="entry name" value="NUDIX HYDROLASE DOMAIN-CONTAINING PROTEIN"/>
    <property type="match status" value="1"/>
</dbReference>
<gene>
    <name evidence="2" type="ORF">POSPLADRAFT_1152050</name>
</gene>
<reference evidence="2 3" key="1">
    <citation type="submission" date="2017-04" db="EMBL/GenBank/DDBJ databases">
        <title>Genome Sequence of the Model Brown-Rot Fungus Postia placenta SB12.</title>
        <authorList>
            <consortium name="DOE Joint Genome Institute"/>
            <person name="Gaskell J."/>
            <person name="Kersten P."/>
            <person name="Larrondo L.F."/>
            <person name="Canessa P."/>
            <person name="Martinez D."/>
            <person name="Hibbett D."/>
            <person name="Schmoll M."/>
            <person name="Kubicek C.P."/>
            <person name="Martinez A.T."/>
            <person name="Yadav J."/>
            <person name="Master E."/>
            <person name="Magnuson J.K."/>
            <person name="James T."/>
            <person name="Yaver D."/>
            <person name="Berka R."/>
            <person name="Labutti K."/>
            <person name="Lipzen A."/>
            <person name="Aerts A."/>
            <person name="Barry K."/>
            <person name="Henrissat B."/>
            <person name="Blanchette R."/>
            <person name="Grigoriev I."/>
            <person name="Cullen D."/>
        </authorList>
    </citation>
    <scope>NUCLEOTIDE SEQUENCE [LARGE SCALE GENOMIC DNA]</scope>
    <source>
        <strain evidence="2 3">MAD-698-R-SB12</strain>
    </source>
</reference>
<accession>A0A1X6MS28</accession>
<evidence type="ECO:0000313" key="3">
    <source>
        <dbReference type="Proteomes" id="UP000194127"/>
    </source>
</evidence>
<proteinExistence type="predicted"/>
<dbReference type="EMBL" id="KZ110603">
    <property type="protein sequence ID" value="OSX59099.1"/>
    <property type="molecule type" value="Genomic_DNA"/>
</dbReference>
<dbReference type="CDD" id="cd03426">
    <property type="entry name" value="NUDIX_CoAse_Nudt7"/>
    <property type="match status" value="1"/>
</dbReference>
<dbReference type="GeneID" id="36331565"/>
<dbReference type="GO" id="GO:0010945">
    <property type="term" value="F:coenzyme A diphosphatase activity"/>
    <property type="evidence" value="ECO:0007669"/>
    <property type="project" value="InterPro"/>
</dbReference>
<dbReference type="PANTHER" id="PTHR12992">
    <property type="entry name" value="NUDIX HYDROLASE"/>
    <property type="match status" value="1"/>
</dbReference>
<evidence type="ECO:0000259" key="1">
    <source>
        <dbReference type="PROSITE" id="PS51462"/>
    </source>
</evidence>
<dbReference type="AlphaFoldDB" id="A0A1X6MS28"/>
<dbReference type="GO" id="GO:0015938">
    <property type="term" value="P:coenzyme A catabolic process"/>
    <property type="evidence" value="ECO:0007669"/>
    <property type="project" value="TreeGrafter"/>
</dbReference>
<dbReference type="STRING" id="670580.A0A1X6MS28"/>
<feature type="domain" description="Nudix hydrolase" evidence="1">
    <location>
        <begin position="53"/>
        <end position="190"/>
    </location>
</feature>
<dbReference type="Pfam" id="PF00293">
    <property type="entry name" value="NUDIX"/>
    <property type="match status" value="1"/>
</dbReference>
<dbReference type="InterPro" id="IPR015797">
    <property type="entry name" value="NUDIX_hydrolase-like_dom_sf"/>
</dbReference>
<keyword evidence="3" id="KW-1185">Reference proteome</keyword>
<sequence length="294" mass="32638">MDSLSLDALSSRSRLCIERLREHKVEEVDLYVRTVVPTPGKSNKTRFCRTGHSRLAAVLVLLYEKSDELRVLLTTRAKTLRAHPGETALPGGKVDESDVDTIATARREASEEVGLPLRHSAIHTMCILRPFLSNRKVVVRPVVALLTDLSVLEQLKANEDEVAWIFDHPLEALLDPSIASKGPLAEKGSEHWPYEEELHNTDDRVLAFLGGATYRMHRFRSSTSPVKGLTAEILMTVAEVAYDKKPVFERYAPRQMSTFEGILNALETVESTKIAASETSTPIGVAPRVVHPTP</sequence>
<evidence type="ECO:0000313" key="2">
    <source>
        <dbReference type="EMBL" id="OSX59099.1"/>
    </source>
</evidence>
<dbReference type="Proteomes" id="UP000194127">
    <property type="component" value="Unassembled WGS sequence"/>
</dbReference>
<dbReference type="InterPro" id="IPR045121">
    <property type="entry name" value="CoAse"/>
</dbReference>
<dbReference type="InterPro" id="IPR000086">
    <property type="entry name" value="NUDIX_hydrolase_dom"/>
</dbReference>
<dbReference type="SUPFAM" id="SSF55811">
    <property type="entry name" value="Nudix"/>
    <property type="match status" value="1"/>
</dbReference>